<evidence type="ECO:0000313" key="3">
    <source>
        <dbReference type="Proteomes" id="UP000226429"/>
    </source>
</evidence>
<reference evidence="2 3" key="2">
    <citation type="journal article" date="2018" name="J. Invertebr. Pathol.">
        <title>'Candidatus Aquirickettsiella gammari' (Gammaproteobacteria: Legionellales: Coxiellaceae): A bacterial pathogen of the freshwater crustacean Gammarus fossarum (Malacostraca: Amphipoda).</title>
        <authorList>
            <person name="Bojko J."/>
            <person name="Dunn A.M."/>
            <person name="Stebbing P.D."/>
            <person name="van Aerle R."/>
            <person name="Bacela-Spychalska K."/>
            <person name="Bean T.P."/>
            <person name="Urrutia A."/>
            <person name="Stentiford G.D."/>
        </authorList>
    </citation>
    <scope>NUCLEOTIDE SEQUENCE [LARGE SCALE GENOMIC DNA]</scope>
    <source>
        <strain evidence="2">RA15029</strain>
    </source>
</reference>
<dbReference type="PANTHER" id="PTHR43372">
    <property type="entry name" value="FATTY-ACID AMIDE HYDROLASE"/>
    <property type="match status" value="1"/>
</dbReference>
<dbReference type="Proteomes" id="UP000226429">
    <property type="component" value="Unassembled WGS sequence"/>
</dbReference>
<dbReference type="Gene3D" id="3.90.1300.10">
    <property type="entry name" value="Amidase signature (AS) domain"/>
    <property type="match status" value="1"/>
</dbReference>
<reference evidence="2 3" key="1">
    <citation type="journal article" date="2017" name="Int. J. Syst. Evol. Microbiol.">
        <title>Aquarickettsiella crustaci n. gen. n. sp. (Gammaproteobacteria: Legionellales: Coxiellaceae); a bacterial pathogen of the freshwater crustacean: Gammarus fossarum (Malacostraca: Amphipoda).</title>
        <authorList>
            <person name="Bojko J."/>
            <person name="Dunn A.M."/>
            <person name="Stebbing P.D."/>
            <person name="Van Aerle R."/>
            <person name="Bacela-Spychalska K."/>
            <person name="Bean T.P."/>
            <person name="Stentiford G.D."/>
        </authorList>
    </citation>
    <scope>NUCLEOTIDE SEQUENCE [LARGE SCALE GENOMIC DNA]</scope>
    <source>
        <strain evidence="2">RA15029</strain>
    </source>
</reference>
<evidence type="ECO:0000313" key="2">
    <source>
        <dbReference type="EMBL" id="RDH40536.1"/>
    </source>
</evidence>
<dbReference type="InterPro" id="IPR052739">
    <property type="entry name" value="FAAH2"/>
</dbReference>
<accession>A0A370CJQ1</accession>
<organism evidence="2 3">
    <name type="scientific">Candidatus Aquirickettsiella gammari</name>
    <dbReference type="NCBI Taxonomy" id="2016198"/>
    <lineage>
        <taxon>Bacteria</taxon>
        <taxon>Pseudomonadati</taxon>
        <taxon>Pseudomonadota</taxon>
        <taxon>Gammaproteobacteria</taxon>
        <taxon>Legionellales</taxon>
        <taxon>Coxiellaceae</taxon>
        <taxon>Candidatus Aquirickettsiella</taxon>
    </lineage>
</organism>
<dbReference type="AlphaFoldDB" id="A0A370CJQ1"/>
<dbReference type="InterPro" id="IPR036928">
    <property type="entry name" value="AS_sf"/>
</dbReference>
<dbReference type="GO" id="GO:0012505">
    <property type="term" value="C:endomembrane system"/>
    <property type="evidence" value="ECO:0007669"/>
    <property type="project" value="TreeGrafter"/>
</dbReference>
<keyword evidence="3" id="KW-1185">Reference proteome</keyword>
<dbReference type="Pfam" id="PF01425">
    <property type="entry name" value="Amidase"/>
    <property type="match status" value="1"/>
</dbReference>
<feature type="domain" description="Amidase" evidence="1">
    <location>
        <begin position="26"/>
        <end position="446"/>
    </location>
</feature>
<gene>
    <name evidence="2" type="ORF">CFE62_003315</name>
</gene>
<dbReference type="InterPro" id="IPR020556">
    <property type="entry name" value="Amidase_CS"/>
</dbReference>
<dbReference type="SUPFAM" id="SSF75304">
    <property type="entry name" value="Amidase signature (AS) enzymes"/>
    <property type="match status" value="1"/>
</dbReference>
<sequence length="467" mass="51155">MNSELYFLSARQLTQLIKEKKISCVELIQIHLTRIEQINSKLNAIIQFQDPEKVLQEARIADKKLAKQEIMGPLHGLPITIKDCCKVKDFIISKGSYAYHFLSNEDATVVARLKTAGGIILGISNVPEFNIAYETDNDRYGKTLNPYDLTRTPGGSSGGEAAIIAAGGSALGLGSDAGGSIRQPAHNTGIAGIKPTRGLIPNTGNVPNDGRGLLGPLTSYGPMARFVDDLILSLPLLAGPDYADPDMRAISISKSQPNFKSLRIAFYTDNEIAKPDTATLNTMHQVISVLQTEVKHIEARCPPHLIELYSLITETFFLGGDKGLGLKNLFSQLGIKKPSYLVREFLAISRTCEFSITNLHQRLRRIDQIRIALENFFSSYDAIICPVAATPAKLHGRSFIEGHDFSYLNIFNLTGWPVLTVRCGSSPQGLPIGVQIIAKPWHDSTALMIGHKLETLLGGWQKPPLFP</sequence>
<protein>
    <submittedName>
        <fullName evidence="2">Amidase</fullName>
    </submittedName>
</protein>
<comment type="caution">
    <text evidence="2">The sequence shown here is derived from an EMBL/GenBank/DDBJ whole genome shotgun (WGS) entry which is preliminary data.</text>
</comment>
<name>A0A370CJQ1_9COXI</name>
<dbReference type="PROSITE" id="PS00571">
    <property type="entry name" value="AMIDASES"/>
    <property type="match status" value="1"/>
</dbReference>
<proteinExistence type="predicted"/>
<dbReference type="EMBL" id="NMOS02000007">
    <property type="protein sequence ID" value="RDH40536.1"/>
    <property type="molecule type" value="Genomic_DNA"/>
</dbReference>
<dbReference type="PANTHER" id="PTHR43372:SF4">
    <property type="entry name" value="FATTY-ACID AMIDE HYDROLASE 2"/>
    <property type="match status" value="1"/>
</dbReference>
<evidence type="ECO:0000259" key="1">
    <source>
        <dbReference type="Pfam" id="PF01425"/>
    </source>
</evidence>
<dbReference type="InterPro" id="IPR023631">
    <property type="entry name" value="Amidase_dom"/>
</dbReference>